<dbReference type="PANTHER" id="PTHR43383:SF2">
    <property type="entry name" value="AMIDOHYDROLASE 2 FAMILY PROTEIN"/>
    <property type="match status" value="1"/>
</dbReference>
<name>A0A438FEA0_VITVI</name>
<dbReference type="AlphaFoldDB" id="A0A438FEA0"/>
<proteinExistence type="predicted"/>
<dbReference type="InterPro" id="IPR013103">
    <property type="entry name" value="RVT_2"/>
</dbReference>
<sequence>MNMVTILLSVVANYDWELQQYDVKNALLYGDLEEKIYMEIPPDFGGELRGKRVCKLKKALYELKQSPGVWFGRFSKAMTILGYNQSQGDHTLFINHSKLGGVMTLLVYVDDIIVIRNDLEEREALRCQLANEFEIKDLGKLKYFLEIEVAYSKRAIFISQHKYVLDLLKETGKLACKPVEMPIEQNHLTTEASEDEAVDKGMH</sequence>
<dbReference type="SUPFAM" id="SSF56672">
    <property type="entry name" value="DNA/RNA polymerases"/>
    <property type="match status" value="1"/>
</dbReference>
<dbReference type="EMBL" id="QGNW01000987">
    <property type="protein sequence ID" value="RVW58060.1"/>
    <property type="molecule type" value="Genomic_DNA"/>
</dbReference>
<evidence type="ECO:0000259" key="1">
    <source>
        <dbReference type="Pfam" id="PF07727"/>
    </source>
</evidence>
<comment type="caution">
    <text evidence="2">The sequence shown here is derived from an EMBL/GenBank/DDBJ whole genome shotgun (WGS) entry which is preliminary data.</text>
</comment>
<feature type="domain" description="Reverse transcriptase Ty1/copia-type" evidence="1">
    <location>
        <begin position="2"/>
        <end position="184"/>
    </location>
</feature>
<protein>
    <submittedName>
        <fullName evidence="2">Retrovirus-related Pol polyprotein from transposon RE1</fullName>
    </submittedName>
</protein>
<gene>
    <name evidence="2" type="primary">RE1_1039</name>
    <name evidence="2" type="ORF">CK203_117318</name>
</gene>
<dbReference type="Pfam" id="PF07727">
    <property type="entry name" value="RVT_2"/>
    <property type="match status" value="1"/>
</dbReference>
<evidence type="ECO:0000313" key="3">
    <source>
        <dbReference type="Proteomes" id="UP000288805"/>
    </source>
</evidence>
<dbReference type="PANTHER" id="PTHR43383">
    <property type="entry name" value="NODULIN 6"/>
    <property type="match status" value="1"/>
</dbReference>
<dbReference type="InterPro" id="IPR043502">
    <property type="entry name" value="DNA/RNA_pol_sf"/>
</dbReference>
<dbReference type="Proteomes" id="UP000288805">
    <property type="component" value="Unassembled WGS sequence"/>
</dbReference>
<accession>A0A438FEA0</accession>
<evidence type="ECO:0000313" key="2">
    <source>
        <dbReference type="EMBL" id="RVW58060.1"/>
    </source>
</evidence>
<organism evidence="2 3">
    <name type="scientific">Vitis vinifera</name>
    <name type="common">Grape</name>
    <dbReference type="NCBI Taxonomy" id="29760"/>
    <lineage>
        <taxon>Eukaryota</taxon>
        <taxon>Viridiplantae</taxon>
        <taxon>Streptophyta</taxon>
        <taxon>Embryophyta</taxon>
        <taxon>Tracheophyta</taxon>
        <taxon>Spermatophyta</taxon>
        <taxon>Magnoliopsida</taxon>
        <taxon>eudicotyledons</taxon>
        <taxon>Gunneridae</taxon>
        <taxon>Pentapetalae</taxon>
        <taxon>rosids</taxon>
        <taxon>Vitales</taxon>
        <taxon>Vitaceae</taxon>
        <taxon>Viteae</taxon>
        <taxon>Vitis</taxon>
    </lineage>
</organism>
<reference evidence="2 3" key="1">
    <citation type="journal article" date="2018" name="PLoS Genet.">
        <title>Population sequencing reveals clonal diversity and ancestral inbreeding in the grapevine cultivar Chardonnay.</title>
        <authorList>
            <person name="Roach M.J."/>
            <person name="Johnson D.L."/>
            <person name="Bohlmann J."/>
            <person name="van Vuuren H.J."/>
            <person name="Jones S.J."/>
            <person name="Pretorius I.S."/>
            <person name="Schmidt S.A."/>
            <person name="Borneman A.R."/>
        </authorList>
    </citation>
    <scope>NUCLEOTIDE SEQUENCE [LARGE SCALE GENOMIC DNA]</scope>
    <source>
        <strain evidence="3">cv. Chardonnay</strain>
        <tissue evidence="2">Leaf</tissue>
    </source>
</reference>